<dbReference type="Proteomes" id="UP000015001">
    <property type="component" value="Unassembled WGS sequence"/>
</dbReference>
<dbReference type="HOGENOM" id="CLU_3189306_0_0_11"/>
<comment type="caution">
    <text evidence="1">The sequence shown here is derived from an EMBL/GenBank/DDBJ whole genome shotgun (WGS) entry which is preliminary data.</text>
</comment>
<organism evidence="1 2">
    <name type="scientific">Streptomyces afghaniensis 772</name>
    <dbReference type="NCBI Taxonomy" id="1283301"/>
    <lineage>
        <taxon>Bacteria</taxon>
        <taxon>Bacillati</taxon>
        <taxon>Actinomycetota</taxon>
        <taxon>Actinomycetes</taxon>
        <taxon>Kitasatosporales</taxon>
        <taxon>Streptomycetaceae</taxon>
        <taxon>Streptomyces</taxon>
    </lineage>
</organism>
<gene>
    <name evidence="1" type="ORF">STAFG_0115</name>
</gene>
<reference evidence="1 2" key="1">
    <citation type="submission" date="2013-02" db="EMBL/GenBank/DDBJ databases">
        <title>Draft Genome Sequence of Streptomyces afghaniensis, Which Produces Compounds of the Julimycin B-Complex.</title>
        <authorList>
            <person name="Gruening B.A."/>
            <person name="Praeg A."/>
            <person name="Erxleben A."/>
            <person name="Guenther S."/>
            <person name="Fiedler H.-P."/>
            <person name="Goodfellow M."/>
            <person name="Mueller M."/>
        </authorList>
    </citation>
    <scope>NUCLEOTIDE SEQUENCE [LARGE SCALE GENOMIC DNA]</scope>
    <source>
        <strain evidence="1 2">772</strain>
    </source>
</reference>
<evidence type="ECO:0000313" key="1">
    <source>
        <dbReference type="EMBL" id="EPJ42829.1"/>
    </source>
</evidence>
<sequence length="46" mass="5433">MRLPDGRVLWLFSDTYLGRVYGPPNPHGESYAWRTPPRRWCATRPC</sequence>
<evidence type="ECO:0000313" key="2">
    <source>
        <dbReference type="Proteomes" id="UP000015001"/>
    </source>
</evidence>
<dbReference type="EMBL" id="AOPY01000628">
    <property type="protein sequence ID" value="EPJ42829.1"/>
    <property type="molecule type" value="Genomic_DNA"/>
</dbReference>
<proteinExistence type="predicted"/>
<name>S4NW73_9ACTN</name>
<accession>S4NW73</accession>
<protein>
    <submittedName>
        <fullName evidence="1">Uncharacterized protein</fullName>
    </submittedName>
</protein>
<keyword evidence="2" id="KW-1185">Reference proteome</keyword>
<dbReference type="AlphaFoldDB" id="S4NW73"/>
<dbReference type="PATRIC" id="fig|1283301.3.peg.107"/>